<organism evidence="2 3">
    <name type="scientific">Tahibacter aquaticus</name>
    <dbReference type="NCBI Taxonomy" id="520092"/>
    <lineage>
        <taxon>Bacteria</taxon>
        <taxon>Pseudomonadati</taxon>
        <taxon>Pseudomonadota</taxon>
        <taxon>Gammaproteobacteria</taxon>
        <taxon>Lysobacterales</taxon>
        <taxon>Rhodanobacteraceae</taxon>
        <taxon>Tahibacter</taxon>
    </lineage>
</organism>
<evidence type="ECO:0000313" key="2">
    <source>
        <dbReference type="EMBL" id="TDR38617.1"/>
    </source>
</evidence>
<dbReference type="EMBL" id="SNZH01000020">
    <property type="protein sequence ID" value="TDR38617.1"/>
    <property type="molecule type" value="Genomic_DNA"/>
</dbReference>
<dbReference type="Proteomes" id="UP000295293">
    <property type="component" value="Unassembled WGS sequence"/>
</dbReference>
<name>A0A4R6YMH7_9GAMM</name>
<dbReference type="RefSeq" id="WP_133821427.1">
    <property type="nucleotide sequence ID" value="NZ_SNZH01000020.1"/>
</dbReference>
<protein>
    <submittedName>
        <fullName evidence="2">Helix-turn-helix protein</fullName>
    </submittedName>
</protein>
<dbReference type="SMART" id="SM00530">
    <property type="entry name" value="HTH_XRE"/>
    <property type="match status" value="1"/>
</dbReference>
<gene>
    <name evidence="2" type="ORF">DFR29_120118</name>
</gene>
<accession>A0A4R6YMH7</accession>
<reference evidence="2 3" key="1">
    <citation type="submission" date="2019-03" db="EMBL/GenBank/DDBJ databases">
        <title>Genomic Encyclopedia of Type Strains, Phase IV (KMG-IV): sequencing the most valuable type-strain genomes for metagenomic binning, comparative biology and taxonomic classification.</title>
        <authorList>
            <person name="Goeker M."/>
        </authorList>
    </citation>
    <scope>NUCLEOTIDE SEQUENCE [LARGE SCALE GENOMIC DNA]</scope>
    <source>
        <strain evidence="2 3">DSM 21667</strain>
    </source>
</reference>
<dbReference type="OrthoDB" id="9803379at2"/>
<proteinExistence type="predicted"/>
<dbReference type="SUPFAM" id="SSF47413">
    <property type="entry name" value="lambda repressor-like DNA-binding domains"/>
    <property type="match status" value="1"/>
</dbReference>
<dbReference type="PROSITE" id="PS50943">
    <property type="entry name" value="HTH_CROC1"/>
    <property type="match status" value="1"/>
</dbReference>
<dbReference type="GO" id="GO:0003677">
    <property type="term" value="F:DNA binding"/>
    <property type="evidence" value="ECO:0007669"/>
    <property type="project" value="InterPro"/>
</dbReference>
<dbReference type="AlphaFoldDB" id="A0A4R6YMH7"/>
<feature type="domain" description="HTH cro/C1-type" evidence="1">
    <location>
        <begin position="17"/>
        <end position="71"/>
    </location>
</feature>
<dbReference type="CDD" id="cd00093">
    <property type="entry name" value="HTH_XRE"/>
    <property type="match status" value="1"/>
</dbReference>
<evidence type="ECO:0000313" key="3">
    <source>
        <dbReference type="Proteomes" id="UP000295293"/>
    </source>
</evidence>
<dbReference type="Pfam" id="PF13560">
    <property type="entry name" value="HTH_31"/>
    <property type="match status" value="1"/>
</dbReference>
<dbReference type="InterPro" id="IPR010982">
    <property type="entry name" value="Lambda_DNA-bd_dom_sf"/>
</dbReference>
<comment type="caution">
    <text evidence="2">The sequence shown here is derived from an EMBL/GenBank/DDBJ whole genome shotgun (WGS) entry which is preliminary data.</text>
</comment>
<dbReference type="Gene3D" id="1.10.260.40">
    <property type="entry name" value="lambda repressor-like DNA-binding domains"/>
    <property type="match status" value="1"/>
</dbReference>
<keyword evidence="3" id="KW-1185">Reference proteome</keyword>
<sequence>MPKSIHRAEYRRIIDTLRDHREAQGLTQTGLATLLGRSQQWVSLLERGDRRLDVVEYVELCAALDLDPHVLLDMLIAKLKARGALATGAGGIQSQRRRTSRR</sequence>
<evidence type="ECO:0000259" key="1">
    <source>
        <dbReference type="PROSITE" id="PS50943"/>
    </source>
</evidence>
<dbReference type="InterPro" id="IPR001387">
    <property type="entry name" value="Cro/C1-type_HTH"/>
</dbReference>